<proteinExistence type="inferred from homology"/>
<dbReference type="GO" id="GO:0005886">
    <property type="term" value="C:plasma membrane"/>
    <property type="evidence" value="ECO:0007669"/>
    <property type="project" value="TreeGrafter"/>
</dbReference>
<comment type="subcellular location">
    <subcellularLocation>
        <location evidence="1">Membrane</location>
        <topology evidence="1">Multi-pass membrane protein</topology>
    </subcellularLocation>
</comment>
<keyword evidence="4 6" id="KW-1133">Transmembrane helix</keyword>
<dbReference type="PANTHER" id="PTHR43461">
    <property type="entry name" value="TRANSMEMBRANE PROTEIN 256"/>
    <property type="match status" value="1"/>
</dbReference>
<gene>
    <name evidence="7" type="ORF">MAMT_01406</name>
</gene>
<feature type="transmembrane region" description="Helical" evidence="6">
    <location>
        <begin position="98"/>
        <end position="117"/>
    </location>
</feature>
<dbReference type="Pfam" id="PF04241">
    <property type="entry name" value="DUF423"/>
    <property type="match status" value="1"/>
</dbReference>
<keyword evidence="8" id="KW-1185">Reference proteome</keyword>
<evidence type="ECO:0000256" key="5">
    <source>
        <dbReference type="ARBA" id="ARBA00023136"/>
    </source>
</evidence>
<feature type="transmembrane region" description="Helical" evidence="6">
    <location>
        <begin position="39"/>
        <end position="57"/>
    </location>
</feature>
<evidence type="ECO:0000313" key="8">
    <source>
        <dbReference type="Proteomes" id="UP000334923"/>
    </source>
</evidence>
<name>A0A5E6MB37_9BACT</name>
<dbReference type="EMBL" id="CABFVA020000074">
    <property type="protein sequence ID" value="VVM06772.1"/>
    <property type="molecule type" value="Genomic_DNA"/>
</dbReference>
<dbReference type="AlphaFoldDB" id="A0A5E6MB37"/>
<evidence type="ECO:0008006" key="9">
    <source>
        <dbReference type="Google" id="ProtNLM"/>
    </source>
</evidence>
<evidence type="ECO:0000256" key="2">
    <source>
        <dbReference type="ARBA" id="ARBA00009694"/>
    </source>
</evidence>
<comment type="similarity">
    <text evidence="2">Belongs to the UPF0382 family.</text>
</comment>
<feature type="transmembrane region" description="Helical" evidence="6">
    <location>
        <begin position="64"/>
        <end position="86"/>
    </location>
</feature>
<reference evidence="7 8" key="1">
    <citation type="submission" date="2019-09" db="EMBL/GenBank/DDBJ databases">
        <authorList>
            <person name="Cremers G."/>
        </authorList>
    </citation>
    <scope>NUCLEOTIDE SEQUENCE [LARGE SCALE GENOMIC DNA]</scope>
    <source>
        <strain evidence="7">4A</strain>
    </source>
</reference>
<organism evidence="7 8">
    <name type="scientific">Methylacidimicrobium tartarophylax</name>
    <dbReference type="NCBI Taxonomy" id="1041768"/>
    <lineage>
        <taxon>Bacteria</taxon>
        <taxon>Pseudomonadati</taxon>
        <taxon>Verrucomicrobiota</taxon>
        <taxon>Methylacidimicrobium</taxon>
    </lineage>
</organism>
<evidence type="ECO:0000313" key="7">
    <source>
        <dbReference type="EMBL" id="VVM06772.1"/>
    </source>
</evidence>
<keyword evidence="5 6" id="KW-0472">Membrane</keyword>
<sequence length="124" mass="13459">MNRFRTFSAGLLGFLGIAAATYGAHRLSTSPLLPYSLETWKTAVLYQFIHVLALLSLGRYSKGFAVPSLCFLFGILLFSGSLYAWVLSGNAGWTRLTPFGGSLLGIGWLGIAGEALFRRRAPEP</sequence>
<dbReference type="Proteomes" id="UP000334923">
    <property type="component" value="Unassembled WGS sequence"/>
</dbReference>
<evidence type="ECO:0000256" key="4">
    <source>
        <dbReference type="ARBA" id="ARBA00022989"/>
    </source>
</evidence>
<dbReference type="InterPro" id="IPR006696">
    <property type="entry name" value="DUF423"/>
</dbReference>
<dbReference type="RefSeq" id="WP_178086982.1">
    <property type="nucleotide sequence ID" value="NZ_CABFVA020000074.1"/>
</dbReference>
<protein>
    <recommendedName>
        <fullName evidence="9">DUF423 domain-containing protein</fullName>
    </recommendedName>
</protein>
<accession>A0A5E6MB37</accession>
<keyword evidence="3 6" id="KW-0812">Transmembrane</keyword>
<dbReference type="PANTHER" id="PTHR43461:SF1">
    <property type="entry name" value="TRANSMEMBRANE PROTEIN 256"/>
    <property type="match status" value="1"/>
</dbReference>
<evidence type="ECO:0000256" key="1">
    <source>
        <dbReference type="ARBA" id="ARBA00004141"/>
    </source>
</evidence>
<evidence type="ECO:0000256" key="6">
    <source>
        <dbReference type="SAM" id="Phobius"/>
    </source>
</evidence>
<evidence type="ECO:0000256" key="3">
    <source>
        <dbReference type="ARBA" id="ARBA00022692"/>
    </source>
</evidence>